<keyword evidence="3" id="KW-1185">Reference proteome</keyword>
<dbReference type="InterPro" id="IPR022742">
    <property type="entry name" value="Hydrolase_4"/>
</dbReference>
<evidence type="ECO:0000313" key="3">
    <source>
        <dbReference type="Proteomes" id="UP001500021"/>
    </source>
</evidence>
<name>A0ABP3WEH7_9GAMM</name>
<accession>A0ABP3WEH7</accession>
<proteinExistence type="predicted"/>
<evidence type="ECO:0000259" key="1">
    <source>
        <dbReference type="Pfam" id="PF12146"/>
    </source>
</evidence>
<gene>
    <name evidence="2" type="ORF">GCM10009111_07020</name>
</gene>
<reference evidence="3" key="1">
    <citation type="journal article" date="2019" name="Int. J. Syst. Evol. Microbiol.">
        <title>The Global Catalogue of Microorganisms (GCM) 10K type strain sequencing project: providing services to taxonomists for standard genome sequencing and annotation.</title>
        <authorList>
            <consortium name="The Broad Institute Genomics Platform"/>
            <consortium name="The Broad Institute Genome Sequencing Center for Infectious Disease"/>
            <person name="Wu L."/>
            <person name="Ma J."/>
        </authorList>
    </citation>
    <scope>NUCLEOTIDE SEQUENCE [LARGE SCALE GENOMIC DNA]</scope>
    <source>
        <strain evidence="3">JCM 15608</strain>
    </source>
</reference>
<feature type="domain" description="Serine aminopeptidase S33" evidence="1">
    <location>
        <begin position="60"/>
        <end position="174"/>
    </location>
</feature>
<dbReference type="Proteomes" id="UP001500021">
    <property type="component" value="Unassembled WGS sequence"/>
</dbReference>
<dbReference type="Pfam" id="PF12146">
    <property type="entry name" value="Hydrolase_4"/>
    <property type="match status" value="1"/>
</dbReference>
<protein>
    <recommendedName>
        <fullName evidence="1">Serine aminopeptidase S33 domain-containing protein</fullName>
    </recommendedName>
</protein>
<dbReference type="InterPro" id="IPR029058">
    <property type="entry name" value="AB_hydrolase_fold"/>
</dbReference>
<dbReference type="EMBL" id="BAAAFA010000002">
    <property type="protein sequence ID" value="GAA0812705.1"/>
    <property type="molecule type" value="Genomic_DNA"/>
</dbReference>
<evidence type="ECO:0000313" key="2">
    <source>
        <dbReference type="EMBL" id="GAA0812705.1"/>
    </source>
</evidence>
<organism evidence="2 3">
    <name type="scientific">Colwellia asteriadis</name>
    <dbReference type="NCBI Taxonomy" id="517723"/>
    <lineage>
        <taxon>Bacteria</taxon>
        <taxon>Pseudomonadati</taxon>
        <taxon>Pseudomonadota</taxon>
        <taxon>Gammaproteobacteria</taxon>
        <taxon>Alteromonadales</taxon>
        <taxon>Colwelliaceae</taxon>
        <taxon>Colwellia</taxon>
    </lineage>
</organism>
<comment type="caution">
    <text evidence="2">The sequence shown here is derived from an EMBL/GenBank/DDBJ whole genome shotgun (WGS) entry which is preliminary data.</text>
</comment>
<dbReference type="Gene3D" id="3.40.50.1820">
    <property type="entry name" value="alpha/beta hydrolase"/>
    <property type="match status" value="1"/>
</dbReference>
<dbReference type="SUPFAM" id="SSF53474">
    <property type="entry name" value="alpha/beta-Hydrolases"/>
    <property type="match status" value="1"/>
</dbReference>
<sequence length="266" mass="29868">MLKVIMLLLLAIYTITAYILHSQSTGFLFPSIPLVEVTNEERVETMANGTLIRSYGDENGACIIFFPGQRGGVKYYERTLFNRFQSVGFQVFSLSYPGQEGAIARVDSVERFIVEIKEEVERISLDCLPSKTIVYGRSLGATLAAYSANTPYIVGVILEGASISLDKAIYHYLYKRWYLKPLNLLPIHALLRENYPLLDALVGLSEKPVVIYQGENDEVTPLRDISILLNHSDTVDLKVVANGKHHNTYYLALPDIIETASRMVKN</sequence>